<gene>
    <name evidence="1" type="ORF">DHW03_18265</name>
</gene>
<dbReference type="AlphaFoldDB" id="A0A317EHV6"/>
<name>A0A317EHV6_9SPHI</name>
<dbReference type="Proteomes" id="UP000245379">
    <property type="component" value="Unassembled WGS sequence"/>
</dbReference>
<dbReference type="EMBL" id="QGNZ01000005">
    <property type="protein sequence ID" value="PWS25995.1"/>
    <property type="molecule type" value="Genomic_DNA"/>
</dbReference>
<evidence type="ECO:0000313" key="2">
    <source>
        <dbReference type="Proteomes" id="UP000245379"/>
    </source>
</evidence>
<sequence length="77" mass="8831">MKAQQTGLPPAKTTVSFFCRLLIISPIGRKVAIFYSTWRYSGQLYQLKSSKFISEFLFRFGNKQIFITFCGIAEPVN</sequence>
<protein>
    <submittedName>
        <fullName evidence="1">Uncharacterized protein</fullName>
    </submittedName>
</protein>
<reference evidence="1 2" key="1">
    <citation type="submission" date="2018-05" db="EMBL/GenBank/DDBJ databases">
        <title>Pedobacter paludis sp. nov., isolated from wetland soil.</title>
        <authorList>
            <person name="Zhang Y."/>
            <person name="Wang G."/>
        </authorList>
    </citation>
    <scope>NUCLEOTIDE SEQUENCE [LARGE SCALE GENOMIC DNA]</scope>
    <source>
        <strain evidence="1 2">KCTC22721</strain>
    </source>
</reference>
<accession>A0A317EHV6</accession>
<keyword evidence="2" id="KW-1185">Reference proteome</keyword>
<evidence type="ECO:0000313" key="1">
    <source>
        <dbReference type="EMBL" id="PWS25995.1"/>
    </source>
</evidence>
<comment type="caution">
    <text evidence="1">The sequence shown here is derived from an EMBL/GenBank/DDBJ whole genome shotgun (WGS) entry which is preliminary data.</text>
</comment>
<proteinExistence type="predicted"/>
<organism evidence="1 2">
    <name type="scientific">Pedobacter yonginense</name>
    <dbReference type="NCBI Taxonomy" id="651869"/>
    <lineage>
        <taxon>Bacteria</taxon>
        <taxon>Pseudomonadati</taxon>
        <taxon>Bacteroidota</taxon>
        <taxon>Sphingobacteriia</taxon>
        <taxon>Sphingobacteriales</taxon>
        <taxon>Sphingobacteriaceae</taxon>
        <taxon>Pedobacter</taxon>
    </lineage>
</organism>